<evidence type="ECO:0000259" key="15">
    <source>
        <dbReference type="PROSITE" id="PS01124"/>
    </source>
</evidence>
<feature type="modified residue" description="4-aspartylphosphate" evidence="12">
    <location>
        <position position="1122"/>
    </location>
</feature>
<dbReference type="SUPFAM" id="SSF52172">
    <property type="entry name" value="CheY-like"/>
    <property type="match status" value="1"/>
</dbReference>
<dbReference type="InterPro" id="IPR003661">
    <property type="entry name" value="HisK_dim/P_dom"/>
</dbReference>
<organism evidence="18 19">
    <name type="scientific">Bacteroides caccae</name>
    <dbReference type="NCBI Taxonomy" id="47678"/>
    <lineage>
        <taxon>Bacteria</taxon>
        <taxon>Pseudomonadati</taxon>
        <taxon>Bacteroidota</taxon>
        <taxon>Bacteroidia</taxon>
        <taxon>Bacteroidales</taxon>
        <taxon>Bacteroidaceae</taxon>
        <taxon>Bacteroides</taxon>
    </lineage>
</organism>
<dbReference type="InterPro" id="IPR004358">
    <property type="entry name" value="Sig_transdc_His_kin-like_C"/>
</dbReference>
<feature type="domain" description="HTH araC/xylS-type" evidence="15">
    <location>
        <begin position="1223"/>
        <end position="1321"/>
    </location>
</feature>
<keyword evidence="8" id="KW-0902">Two-component regulatory system</keyword>
<comment type="caution">
    <text evidence="18">The sequence shown here is derived from an EMBL/GenBank/DDBJ whole genome shotgun (WGS) entry which is preliminary data.</text>
</comment>
<evidence type="ECO:0000256" key="3">
    <source>
        <dbReference type="ARBA" id="ARBA00022553"/>
    </source>
</evidence>
<dbReference type="Gene3D" id="2.130.10.10">
    <property type="entry name" value="YVTN repeat-like/Quinoprotein amine dehydrogenase"/>
    <property type="match status" value="2"/>
</dbReference>
<dbReference type="GO" id="GO:0005524">
    <property type="term" value="F:ATP binding"/>
    <property type="evidence" value="ECO:0007669"/>
    <property type="project" value="UniProtKB-KW"/>
</dbReference>
<evidence type="ECO:0000256" key="7">
    <source>
        <dbReference type="ARBA" id="ARBA00022840"/>
    </source>
</evidence>
<dbReference type="EC" id="2.7.13.3" evidence="2"/>
<dbReference type="CDD" id="cd00082">
    <property type="entry name" value="HisKA"/>
    <property type="match status" value="1"/>
</dbReference>
<dbReference type="GO" id="GO:0000155">
    <property type="term" value="F:phosphorelay sensor kinase activity"/>
    <property type="evidence" value="ECO:0007669"/>
    <property type="project" value="InterPro"/>
</dbReference>
<dbReference type="InterPro" id="IPR018060">
    <property type="entry name" value="HTH_AraC"/>
</dbReference>
<dbReference type="SMART" id="SM00448">
    <property type="entry name" value="REC"/>
    <property type="match status" value="1"/>
</dbReference>
<feature type="signal peptide" evidence="14">
    <location>
        <begin position="1"/>
        <end position="21"/>
    </location>
</feature>
<evidence type="ECO:0000256" key="5">
    <source>
        <dbReference type="ARBA" id="ARBA00022741"/>
    </source>
</evidence>
<keyword evidence="3 12" id="KW-0597">Phosphoprotein</keyword>
<keyword evidence="6 18" id="KW-0418">Kinase</keyword>
<dbReference type="SUPFAM" id="SSF47384">
    <property type="entry name" value="Homodimeric domain of signal transducing histidine kinase"/>
    <property type="match status" value="1"/>
</dbReference>
<feature type="chain" id="PRO_5019146881" description="histidine kinase" evidence="14">
    <location>
        <begin position="22"/>
        <end position="1321"/>
    </location>
</feature>
<dbReference type="GO" id="GO:0003700">
    <property type="term" value="F:DNA-binding transcription factor activity"/>
    <property type="evidence" value="ECO:0007669"/>
    <property type="project" value="InterPro"/>
</dbReference>
<dbReference type="PANTHER" id="PTHR43547:SF2">
    <property type="entry name" value="HYBRID SIGNAL TRANSDUCTION HISTIDINE KINASE C"/>
    <property type="match status" value="1"/>
</dbReference>
<evidence type="ECO:0000256" key="8">
    <source>
        <dbReference type="ARBA" id="ARBA00023012"/>
    </source>
</evidence>
<dbReference type="SMART" id="SM00342">
    <property type="entry name" value="HTH_ARAC"/>
    <property type="match status" value="1"/>
</dbReference>
<dbReference type="GO" id="GO:0043565">
    <property type="term" value="F:sequence-specific DNA binding"/>
    <property type="evidence" value="ECO:0007669"/>
    <property type="project" value="InterPro"/>
</dbReference>
<dbReference type="PROSITE" id="PS00041">
    <property type="entry name" value="HTH_ARAC_FAMILY_1"/>
    <property type="match status" value="1"/>
</dbReference>
<dbReference type="PROSITE" id="PS50109">
    <property type="entry name" value="HIS_KIN"/>
    <property type="match status" value="1"/>
</dbReference>
<evidence type="ECO:0000256" key="11">
    <source>
        <dbReference type="ARBA" id="ARBA00023163"/>
    </source>
</evidence>
<dbReference type="InterPro" id="IPR036890">
    <property type="entry name" value="HATPase_C_sf"/>
</dbReference>
<sequence length="1321" mass="151949">MQKHTVFLIILLMHFFPLAQANEYTFKHITSANGLPQNYVRSVIQDSRGFMWFTTFDGIVRYDGYSFKTYRRYDNGLDTGLMLYVTEDAAGNLWVGTEMGLYCYDIDTDQFTRISSYFPKDFGIQRAILKIKAVGEDQIWVYTGKGGIYRIDVIDKKNNKYQLKQYLSSYYYFPSLCIPFNGYYLTVAEGKVYAFDKVRNTFERFQEDILEDVDQIFVHKQQLYLLKKGLAYLYNEKTSTLFQLTNHPGRELFISSDNQLWVSSFDGLYRTSLKGLTPERAMETVFSGNPWTTSFTEDSFGNIWIGTYRNGTFCFHKNQTPFQKSMSGKNIECMSTDHSGNYWIGSLNGEVCVLDSTQKQIMGKTIFPNDMIHTICGQESSNKVWVGTMYGLYEAWIESNKQIVYQKTSGINIPSIRSIVQDSCFLWIASYNNGVTLYNYSTQQSVVTYKTDSEVLPLPSNTIRTILKDRENNLWVGTAEGLVVLNGKERFTSSPILRKFSFATHQNNLLFQDNIVHIREAKNGDIWVGTLDNGLYYLKRNPSTNDWNYQWINVQKGLSNNCIKAISEDTNNFIWVATNKGLNRIDPQTLSVKIYQLNDGLANNEFSERAYIEKRNGTLYFGGINGITSFIPAVFTEDTILPKLSFVNLSINNKTLKVGEEVNRQILLERSILNTDKLTLSSRNNNFSFDFVALHFTSTDKIIYKYKLEGFDKEWITSEQGNRSAKYTNIPPGNYLFSVKASCNGETWSEPLKMEIQVLQPLLLRWYFILLYILISIFIVYMIIRNFKIREKRKNELFLAQKEKQQIRELSEMKMNFFMNLSHEFRTPLTLIISPLQKLLSTPDISKDELYRHLMNIQHNSSILLRLINQILKLSKQDKGKLDIELREGDIVEFCRNCFSQFLQIAHDKQIQFAFNTNASYILLLFDAYKMEEILYNLLSNAIKHTPDGGSITLDVMEQEKGVSIHITDSGTGMTEEVKKHIFERFYSESGVGIGLSLTKSLVELHKGTILFKSTEGEGTVFQVFIPFQNKNTLIEPLSETTTFSQEDSGPFTASEYIHPEIEDRDRDMSDKPTLLIVDDNKGIVQILDELFCPYYKILTAFNGKEAFDLCLSQIPSLVISDIYMPEMNGIELCSAIKSTKETSHIPVILLTAKTSKEIQQEGLSVYADAYCSKPFDNDILISTVHSILTNRQMLAQKFSNNLMSEEDPTTVFPEKTDRDFIQKIIKVVEDNIANEELSVSLLCRTIGMSQLTLNKKIKQLTNQTTNAFIRSIRLKVASQMILSQKYSISEVTYAVGFSDLRYFRECFKKEFGVLPSDYKK</sequence>
<proteinExistence type="predicted"/>
<name>A0A412FLU6_9BACE</name>
<evidence type="ECO:0000259" key="16">
    <source>
        <dbReference type="PROSITE" id="PS50109"/>
    </source>
</evidence>
<keyword evidence="10" id="KW-0238">DNA-binding</keyword>
<keyword evidence="7" id="KW-0067">ATP-binding</keyword>
<keyword evidence="11" id="KW-0804">Transcription</keyword>
<keyword evidence="13" id="KW-1133">Transmembrane helix</keyword>
<keyword evidence="13" id="KW-0472">Membrane</keyword>
<gene>
    <name evidence="18" type="ORF">DWY26_14655</name>
</gene>
<dbReference type="SUPFAM" id="SSF55874">
    <property type="entry name" value="ATPase domain of HSP90 chaperone/DNA topoisomerase II/histidine kinase"/>
    <property type="match status" value="1"/>
</dbReference>
<dbReference type="PROSITE" id="PS50110">
    <property type="entry name" value="RESPONSE_REGULATORY"/>
    <property type="match status" value="1"/>
</dbReference>
<dbReference type="InterPro" id="IPR011006">
    <property type="entry name" value="CheY-like_superfamily"/>
</dbReference>
<keyword evidence="9" id="KW-0805">Transcription regulation</keyword>
<dbReference type="InterPro" id="IPR005467">
    <property type="entry name" value="His_kinase_dom"/>
</dbReference>
<keyword evidence="4" id="KW-0808">Transferase</keyword>
<dbReference type="EMBL" id="QRUO01000014">
    <property type="protein sequence ID" value="RGR69113.1"/>
    <property type="molecule type" value="Genomic_DNA"/>
</dbReference>
<dbReference type="InterPro" id="IPR013783">
    <property type="entry name" value="Ig-like_fold"/>
</dbReference>
<dbReference type="Pfam" id="PF07495">
    <property type="entry name" value="Y_Y_Y"/>
    <property type="match status" value="1"/>
</dbReference>
<dbReference type="Pfam" id="PF07494">
    <property type="entry name" value="Reg_prop"/>
    <property type="match status" value="4"/>
</dbReference>
<dbReference type="InterPro" id="IPR015943">
    <property type="entry name" value="WD40/YVTN_repeat-like_dom_sf"/>
</dbReference>
<dbReference type="InterPro" id="IPR003594">
    <property type="entry name" value="HATPase_dom"/>
</dbReference>
<dbReference type="Pfam" id="PF00072">
    <property type="entry name" value="Response_reg"/>
    <property type="match status" value="1"/>
</dbReference>
<dbReference type="SMART" id="SM00388">
    <property type="entry name" value="HisKA"/>
    <property type="match status" value="1"/>
</dbReference>
<evidence type="ECO:0000313" key="19">
    <source>
        <dbReference type="Proteomes" id="UP000284205"/>
    </source>
</evidence>
<reference evidence="18 19" key="1">
    <citation type="submission" date="2018-08" db="EMBL/GenBank/DDBJ databases">
        <title>A genome reference for cultivated species of the human gut microbiota.</title>
        <authorList>
            <person name="Zou Y."/>
            <person name="Xue W."/>
            <person name="Luo G."/>
        </authorList>
    </citation>
    <scope>NUCLEOTIDE SEQUENCE [LARGE SCALE GENOMIC DNA]</scope>
    <source>
        <strain evidence="18 19">AF24-29LB</strain>
    </source>
</reference>
<protein>
    <recommendedName>
        <fullName evidence="2">histidine kinase</fullName>
        <ecNumber evidence="2">2.7.13.3</ecNumber>
    </recommendedName>
</protein>
<evidence type="ECO:0000256" key="12">
    <source>
        <dbReference type="PROSITE-ProRule" id="PRU00169"/>
    </source>
</evidence>
<dbReference type="PANTHER" id="PTHR43547">
    <property type="entry name" value="TWO-COMPONENT HISTIDINE KINASE"/>
    <property type="match status" value="1"/>
</dbReference>
<evidence type="ECO:0000256" key="14">
    <source>
        <dbReference type="SAM" id="SignalP"/>
    </source>
</evidence>
<dbReference type="Gene3D" id="3.30.565.10">
    <property type="entry name" value="Histidine kinase-like ATPase, C-terminal domain"/>
    <property type="match status" value="1"/>
</dbReference>
<dbReference type="InterPro" id="IPR011047">
    <property type="entry name" value="Quinoprotein_ADH-like_sf"/>
</dbReference>
<feature type="domain" description="Response regulatory" evidence="17">
    <location>
        <begin position="1074"/>
        <end position="1189"/>
    </location>
</feature>
<evidence type="ECO:0000259" key="17">
    <source>
        <dbReference type="PROSITE" id="PS50110"/>
    </source>
</evidence>
<dbReference type="InterPro" id="IPR009057">
    <property type="entry name" value="Homeodomain-like_sf"/>
</dbReference>
<dbReference type="Gene3D" id="1.10.287.130">
    <property type="match status" value="1"/>
</dbReference>
<dbReference type="SMART" id="SM00387">
    <property type="entry name" value="HATPase_c"/>
    <property type="match status" value="1"/>
</dbReference>
<dbReference type="InterPro" id="IPR011123">
    <property type="entry name" value="Y_Y_Y"/>
</dbReference>
<dbReference type="Gene3D" id="2.60.40.10">
    <property type="entry name" value="Immunoglobulins"/>
    <property type="match status" value="1"/>
</dbReference>
<dbReference type="Pfam" id="PF12833">
    <property type="entry name" value="HTH_18"/>
    <property type="match status" value="1"/>
</dbReference>
<evidence type="ECO:0000256" key="9">
    <source>
        <dbReference type="ARBA" id="ARBA00023015"/>
    </source>
</evidence>
<dbReference type="InterPro" id="IPR011110">
    <property type="entry name" value="Reg_prop"/>
</dbReference>
<dbReference type="SUPFAM" id="SSF50998">
    <property type="entry name" value="Quinoprotein alcohol dehydrogenase-like"/>
    <property type="match status" value="1"/>
</dbReference>
<dbReference type="CDD" id="cd00075">
    <property type="entry name" value="HATPase"/>
    <property type="match status" value="1"/>
</dbReference>
<evidence type="ECO:0000256" key="1">
    <source>
        <dbReference type="ARBA" id="ARBA00000085"/>
    </source>
</evidence>
<feature type="transmembrane region" description="Helical" evidence="13">
    <location>
        <begin position="764"/>
        <end position="784"/>
    </location>
</feature>
<dbReference type="Pfam" id="PF00512">
    <property type="entry name" value="HisKA"/>
    <property type="match status" value="1"/>
</dbReference>
<dbReference type="SUPFAM" id="SSF46689">
    <property type="entry name" value="Homeodomain-like"/>
    <property type="match status" value="1"/>
</dbReference>
<dbReference type="Gene3D" id="1.10.10.60">
    <property type="entry name" value="Homeodomain-like"/>
    <property type="match status" value="2"/>
</dbReference>
<evidence type="ECO:0000256" key="10">
    <source>
        <dbReference type="ARBA" id="ARBA00023125"/>
    </source>
</evidence>
<dbReference type="InterPro" id="IPR018062">
    <property type="entry name" value="HTH_AraC-typ_CS"/>
</dbReference>
<evidence type="ECO:0000256" key="2">
    <source>
        <dbReference type="ARBA" id="ARBA00012438"/>
    </source>
</evidence>
<keyword evidence="13" id="KW-0812">Transmembrane</keyword>
<dbReference type="InterPro" id="IPR036097">
    <property type="entry name" value="HisK_dim/P_sf"/>
</dbReference>
<dbReference type="PRINTS" id="PR00344">
    <property type="entry name" value="BCTRLSENSOR"/>
</dbReference>
<dbReference type="Proteomes" id="UP000284205">
    <property type="component" value="Unassembled WGS sequence"/>
</dbReference>
<dbReference type="InterPro" id="IPR001789">
    <property type="entry name" value="Sig_transdc_resp-reg_receiver"/>
</dbReference>
<dbReference type="SUPFAM" id="SSF63829">
    <property type="entry name" value="Calcium-dependent phosphotriesterase"/>
    <property type="match status" value="1"/>
</dbReference>
<accession>A0A412FLU6</accession>
<feature type="domain" description="Histidine kinase" evidence="16">
    <location>
        <begin position="820"/>
        <end position="1030"/>
    </location>
</feature>
<keyword evidence="14" id="KW-0732">Signal</keyword>
<evidence type="ECO:0000256" key="4">
    <source>
        <dbReference type="ARBA" id="ARBA00022679"/>
    </source>
</evidence>
<keyword evidence="5" id="KW-0547">Nucleotide-binding</keyword>
<dbReference type="Gene3D" id="3.40.50.2300">
    <property type="match status" value="1"/>
</dbReference>
<dbReference type="Pfam" id="PF02518">
    <property type="entry name" value="HATPase_c"/>
    <property type="match status" value="1"/>
</dbReference>
<comment type="catalytic activity">
    <reaction evidence="1">
        <text>ATP + protein L-histidine = ADP + protein N-phospho-L-histidine.</text>
        <dbReference type="EC" id="2.7.13.3"/>
    </reaction>
</comment>
<evidence type="ECO:0000256" key="13">
    <source>
        <dbReference type="SAM" id="Phobius"/>
    </source>
</evidence>
<evidence type="ECO:0000256" key="6">
    <source>
        <dbReference type="ARBA" id="ARBA00022777"/>
    </source>
</evidence>
<dbReference type="PROSITE" id="PS01124">
    <property type="entry name" value="HTH_ARAC_FAMILY_2"/>
    <property type="match status" value="1"/>
</dbReference>
<evidence type="ECO:0000313" key="18">
    <source>
        <dbReference type="EMBL" id="RGR69113.1"/>
    </source>
</evidence>
<dbReference type="FunFam" id="3.30.565.10:FF:000037">
    <property type="entry name" value="Hybrid sensor histidine kinase/response regulator"/>
    <property type="match status" value="1"/>
</dbReference>